<keyword evidence="1" id="KW-0378">Hydrolase</keyword>
<dbReference type="AlphaFoldDB" id="A0A9N9ALJ7"/>
<keyword evidence="2" id="KW-0472">Membrane</keyword>
<keyword evidence="2" id="KW-0812">Transmembrane</keyword>
<accession>A0A9N9ALJ7</accession>
<organism evidence="4 5">
    <name type="scientific">Acaulospora morrowiae</name>
    <dbReference type="NCBI Taxonomy" id="94023"/>
    <lineage>
        <taxon>Eukaryota</taxon>
        <taxon>Fungi</taxon>
        <taxon>Fungi incertae sedis</taxon>
        <taxon>Mucoromycota</taxon>
        <taxon>Glomeromycotina</taxon>
        <taxon>Glomeromycetes</taxon>
        <taxon>Diversisporales</taxon>
        <taxon>Acaulosporaceae</taxon>
        <taxon>Acaulospora</taxon>
    </lineage>
</organism>
<feature type="transmembrane region" description="Helical" evidence="2">
    <location>
        <begin position="91"/>
        <end position="110"/>
    </location>
</feature>
<keyword evidence="2" id="KW-1133">Transmembrane helix</keyword>
<dbReference type="EMBL" id="CAJVPV010002832">
    <property type="protein sequence ID" value="CAG8537168.1"/>
    <property type="molecule type" value="Genomic_DNA"/>
</dbReference>
<dbReference type="Gene3D" id="3.40.50.1820">
    <property type="entry name" value="alpha/beta hydrolase"/>
    <property type="match status" value="1"/>
</dbReference>
<dbReference type="Proteomes" id="UP000789342">
    <property type="component" value="Unassembled WGS sequence"/>
</dbReference>
<dbReference type="OrthoDB" id="408631at2759"/>
<sequence length="452" mass="51280">MSSEKEKEKSRRINSLPFLVYKEPDENQFGGYTRLVVKKVIIASCFFSTDSNMLTEIVSYLPISKLVLFLFVIFVLVFAYRRDLKETMNSIFAIVYCAVLLCHRLPYAFLSHITGKIVKQKYTQPDLRQRFISVTVKTACETLPLWIIRILFHISGVYEQMANGLFFGKLRNQWCRSVSGTEWQGYLIGENAETAEIGEDADLVIIYAHGGGFVCGGALISLVVFVDWIKSWKISHGAKTHIVSLEYGLSPEHPFPAARDMFLQCYHTLVNEKGISPSKIVFAGDSAGGNTATIASFELLNNPSKYSVPQPSRLLLISPVLTALKISRTFKTNEAYDCLSKQWFDRCLSNYIYGTNLLPTCPMISPLYERRFKGLPRTWICVGSYELFLDDITLFIEKARSQDVEAEIVVEENNSHNYAILYPLSRDGGAQRAVKYMSKFLFGELPIRKITN</sequence>
<gene>
    <name evidence="4" type="ORF">AMORRO_LOCUS4952</name>
</gene>
<dbReference type="SUPFAM" id="SSF53474">
    <property type="entry name" value="alpha/beta-Hydrolases"/>
    <property type="match status" value="1"/>
</dbReference>
<keyword evidence="5" id="KW-1185">Reference proteome</keyword>
<dbReference type="GO" id="GO:0016787">
    <property type="term" value="F:hydrolase activity"/>
    <property type="evidence" value="ECO:0007669"/>
    <property type="project" value="UniProtKB-KW"/>
</dbReference>
<feature type="domain" description="Alpha/beta hydrolase fold-3" evidence="3">
    <location>
        <begin position="205"/>
        <end position="419"/>
    </location>
</feature>
<protein>
    <submittedName>
        <fullName evidence="4">4404_t:CDS:1</fullName>
    </submittedName>
</protein>
<evidence type="ECO:0000256" key="1">
    <source>
        <dbReference type="ARBA" id="ARBA00022801"/>
    </source>
</evidence>
<feature type="transmembrane region" description="Helical" evidence="2">
    <location>
        <begin position="204"/>
        <end position="229"/>
    </location>
</feature>
<evidence type="ECO:0000313" key="4">
    <source>
        <dbReference type="EMBL" id="CAG8537168.1"/>
    </source>
</evidence>
<dbReference type="InterPro" id="IPR029058">
    <property type="entry name" value="AB_hydrolase_fold"/>
</dbReference>
<feature type="transmembrane region" description="Helical" evidence="2">
    <location>
        <begin position="57"/>
        <end position="79"/>
    </location>
</feature>
<proteinExistence type="predicted"/>
<evidence type="ECO:0000256" key="2">
    <source>
        <dbReference type="SAM" id="Phobius"/>
    </source>
</evidence>
<dbReference type="PANTHER" id="PTHR48081">
    <property type="entry name" value="AB HYDROLASE SUPERFAMILY PROTEIN C4A8.06C"/>
    <property type="match status" value="1"/>
</dbReference>
<comment type="caution">
    <text evidence="4">The sequence shown here is derived from an EMBL/GenBank/DDBJ whole genome shotgun (WGS) entry which is preliminary data.</text>
</comment>
<dbReference type="PANTHER" id="PTHR48081:SF31">
    <property type="entry name" value="STERYL ACETYL HYDROLASE MUG81-RELATED"/>
    <property type="match status" value="1"/>
</dbReference>
<dbReference type="InterPro" id="IPR013094">
    <property type="entry name" value="AB_hydrolase_3"/>
</dbReference>
<dbReference type="InterPro" id="IPR050300">
    <property type="entry name" value="GDXG_lipolytic_enzyme"/>
</dbReference>
<dbReference type="Pfam" id="PF07859">
    <property type="entry name" value="Abhydrolase_3"/>
    <property type="match status" value="1"/>
</dbReference>
<evidence type="ECO:0000313" key="5">
    <source>
        <dbReference type="Proteomes" id="UP000789342"/>
    </source>
</evidence>
<evidence type="ECO:0000259" key="3">
    <source>
        <dbReference type="Pfam" id="PF07859"/>
    </source>
</evidence>
<reference evidence="4" key="1">
    <citation type="submission" date="2021-06" db="EMBL/GenBank/DDBJ databases">
        <authorList>
            <person name="Kallberg Y."/>
            <person name="Tangrot J."/>
            <person name="Rosling A."/>
        </authorList>
    </citation>
    <scope>NUCLEOTIDE SEQUENCE</scope>
    <source>
        <strain evidence="4">CL551</strain>
    </source>
</reference>
<name>A0A9N9ALJ7_9GLOM</name>